<dbReference type="PANTHER" id="PTHR47642:SF5">
    <property type="entry name" value="ATP-DEPENDENT DNA HELICASE"/>
    <property type="match status" value="1"/>
</dbReference>
<dbReference type="InterPro" id="IPR027417">
    <property type="entry name" value="P-loop_NTPase"/>
</dbReference>
<evidence type="ECO:0000313" key="7">
    <source>
        <dbReference type="Proteomes" id="UP000284842"/>
    </source>
</evidence>
<feature type="non-terminal residue" evidence="6">
    <location>
        <position position="1752"/>
    </location>
</feature>
<protein>
    <recommendedName>
        <fullName evidence="1">ATP-dependent DNA helicase</fullName>
        <ecNumber evidence="1">5.6.2.3</ecNumber>
    </recommendedName>
</protein>
<dbReference type="GO" id="GO:0006310">
    <property type="term" value="P:DNA recombination"/>
    <property type="evidence" value="ECO:0007669"/>
    <property type="project" value="UniProtKB-KW"/>
</dbReference>
<dbReference type="InParanoid" id="A0A409W9X2"/>
<comment type="catalytic activity">
    <reaction evidence="1">
        <text>ATP + H2O = ADP + phosphate + H(+)</text>
        <dbReference type="Rhea" id="RHEA:13065"/>
        <dbReference type="ChEBI" id="CHEBI:15377"/>
        <dbReference type="ChEBI" id="CHEBI:15378"/>
        <dbReference type="ChEBI" id="CHEBI:30616"/>
        <dbReference type="ChEBI" id="CHEBI:43474"/>
        <dbReference type="ChEBI" id="CHEBI:456216"/>
        <dbReference type="EC" id="5.6.2.3"/>
    </reaction>
</comment>
<dbReference type="STRING" id="181874.A0A409W9X2"/>
<keyword evidence="1" id="KW-0233">DNA recombination</keyword>
<sequence>MDSCVSGVTLTGGGSRKRIIRPSDLQAGFMVDIESAVVSGTEYALVTCCSLQKAKELRQNDPSLRICRLPLPVLSSFLSVPDLKALCKNHKILLASSRATRDHYISAIESHLCDAGCEPTHAVLSTVGVSDAADVEDPRFASAFKLFSVDSLTCYLPPSLADITRSGFRVVCVSQSEPSGLEEHQVCIADLPLDILAPRMNIEGLRCLCAHHGVAIPAKKPKSFLVESLSKHKCHACPTLFYVLGPDSVLRPARSSTFVESNEPFVWDEYVAPDGNSFPPKPCSLSDTLKSLGGYCAALDPDIVNEGGCAICGQLVRMSDCVSLTDVDVKFHVLDQPDATRRERYQTSDPIGEIPGPVLHPSLRHACKPCLQSIQNNRRPKLSLANHLWLGDVPAALQDLTWAEKALIARVRHNRCVIRISQGHSKMIGNVISFEHPTMKVYDMLPPPKDTLNDVMAVIFTGVEPASVEDLKRTPVLVRRAKIKEALEWLILNHKDYASVQIDHNELEKYDEEGIPVAVIHKNMDVSEGNVLATAKSVFDNEDEIGSETGPCPYTVHGLTAEKFSTMTSTQRKGAALQHLAKGGHFLAVGHDPKPQSMYNNPALYPLMFPWLFPYGFGAVGQQSHESLISYDTHLRWLLMYHDKRFQKDPNFVIVTFNHQLIKQSTTGSFMMMKRSNFDRFVLSMRDLDTQTLYDVATRMRNGEYVTPKTVEEKRCFSILDQVEYVGTNVSGGVSEKKFQRAELWSLLSFINAPNWFITITPVDNKHPLCLYLAGSDVAFKPEIKGAADRLRIISQNPVACARFFHYMVSLFIEHICGWSDDENKRKGLFGKPAAYYGTVEQQGRLTLHLHFLLWIDGSPSPQTIRERLLDDHEFQQKLVEYLESCQVGEFLTGSMEEIESKFLNNEAKEKKLANVEDETDPTLTLPTVPPETLCTDVENCICDDCSEVRSWYDDFKETVDNILIRSNIHRCFAKKEKRGKTKHADGTPPPKVHPTGKGCLTENGHCTARFPREKFEVTKIHPKTGHVSLKKKEAMMNSITPAITYVTRANTDTTCLLSGTSVKATIGYVTDYVTKAAVKTHQVISAMYDVWTNPMHASTEDIKDRDHVRKLVLKVVNSLTSKLELGAPFAAFRMLGYPERYTSHEFVLFYWKSYYNFVLAQHQLQSHLLDPLDDDEDYPIDDATEDVGISRVDDGQTTPFTSELPKPGDENVHVINGSNKIYNKSATDDYRLRPQQLEAVNVYEWVQCSIKHRSCDMERARKDLRFFRFHSDHPQYESHVVACDPVRRRYMVPNFRGPPLPRRDEGDYEEYCSAMLTLFKPWRTGVDLKPATMSWEEAFELHNFSKRQLDLMNNFNVRYECYDAKDDFYAMNKHRMGGEENPTEYDPENEGMFVDEQYHVDDLADPTEVLGFRSQKDQAANDQIRRVLETVRWLSKDGPNTNGAMLHTNLKIRLNMTAADWNQVLNDEKKKATQQRLSMLKSISPDLNFPLDISKEVSNDVYVVPGSYIRRDFVPPQQDATTLMDNIIKDYNLNAEQERAFRILANHSTCIGPKQLLMYMGGMGGTGKSQVIRAWVLFFAGRNESYRCALLGPTGTSAALIGGQTYHSFLSISVREPDDLVMGIEDLRERLLGVSYLIIDEVSMIGCLDLLQISRRCQEALQSDEEVFGGMNIVLAGDFAQLPPTHGFSLYTRELTGNNPDDKLYLDYLGKSTWLQFTTAVILKKNMRQADVSQEDERFRTCSEAVMPRVL</sequence>
<dbReference type="EC" id="5.6.2.3" evidence="1"/>
<keyword evidence="1" id="KW-0227">DNA damage</keyword>
<dbReference type="Pfam" id="PF05970">
    <property type="entry name" value="PIF1"/>
    <property type="match status" value="1"/>
</dbReference>
<dbReference type="Pfam" id="PF14214">
    <property type="entry name" value="Helitron_like_N"/>
    <property type="match status" value="1"/>
</dbReference>
<dbReference type="InterPro" id="IPR010285">
    <property type="entry name" value="DNA_helicase_pif1-like_DEAD"/>
</dbReference>
<dbReference type="Pfam" id="PF20209">
    <property type="entry name" value="DUF6570"/>
    <property type="match status" value="1"/>
</dbReference>
<evidence type="ECO:0000259" key="4">
    <source>
        <dbReference type="Pfam" id="PF14214"/>
    </source>
</evidence>
<dbReference type="GO" id="GO:0006281">
    <property type="term" value="P:DNA repair"/>
    <property type="evidence" value="ECO:0007669"/>
    <property type="project" value="UniProtKB-KW"/>
</dbReference>
<keyword evidence="1" id="KW-0378">Hydrolase</keyword>
<accession>A0A409W9X2</accession>
<dbReference type="GO" id="GO:0016887">
    <property type="term" value="F:ATP hydrolysis activity"/>
    <property type="evidence" value="ECO:0007669"/>
    <property type="project" value="RHEA"/>
</dbReference>
<feature type="domain" description="DNA helicase Pif1-like DEAD-box helicase" evidence="3">
    <location>
        <begin position="1534"/>
        <end position="1738"/>
    </location>
</feature>
<dbReference type="InterPro" id="IPR025476">
    <property type="entry name" value="Helitron_helicase-like"/>
</dbReference>
<evidence type="ECO:0000256" key="2">
    <source>
        <dbReference type="SAM" id="MobiDB-lite"/>
    </source>
</evidence>
<dbReference type="OrthoDB" id="3221862at2759"/>
<dbReference type="PANTHER" id="PTHR47642">
    <property type="entry name" value="ATP-DEPENDENT DNA HELICASE"/>
    <property type="match status" value="1"/>
</dbReference>
<keyword evidence="1" id="KW-0067">ATP-binding</keyword>
<reference evidence="6 7" key="1">
    <citation type="journal article" date="2018" name="Evol. Lett.">
        <title>Horizontal gene cluster transfer increased hallucinogenic mushroom diversity.</title>
        <authorList>
            <person name="Reynolds H.T."/>
            <person name="Vijayakumar V."/>
            <person name="Gluck-Thaler E."/>
            <person name="Korotkin H.B."/>
            <person name="Matheny P.B."/>
            <person name="Slot J.C."/>
        </authorList>
    </citation>
    <scope>NUCLEOTIDE SEQUENCE [LARGE SCALE GENOMIC DNA]</scope>
    <source>
        <strain evidence="6 7">2629</strain>
    </source>
</reference>
<dbReference type="Proteomes" id="UP000284842">
    <property type="component" value="Unassembled WGS sequence"/>
</dbReference>
<evidence type="ECO:0000256" key="1">
    <source>
        <dbReference type="RuleBase" id="RU363044"/>
    </source>
</evidence>
<dbReference type="InterPro" id="IPR051055">
    <property type="entry name" value="PIF1_helicase"/>
</dbReference>
<organism evidence="6 7">
    <name type="scientific">Panaeolus cyanescens</name>
    <dbReference type="NCBI Taxonomy" id="181874"/>
    <lineage>
        <taxon>Eukaryota</taxon>
        <taxon>Fungi</taxon>
        <taxon>Dikarya</taxon>
        <taxon>Basidiomycota</taxon>
        <taxon>Agaricomycotina</taxon>
        <taxon>Agaricomycetes</taxon>
        <taxon>Agaricomycetidae</taxon>
        <taxon>Agaricales</taxon>
        <taxon>Agaricineae</taxon>
        <taxon>Galeropsidaceae</taxon>
        <taxon>Panaeolus</taxon>
    </lineage>
</organism>
<dbReference type="EMBL" id="NHTK01005683">
    <property type="protein sequence ID" value="PPQ75316.1"/>
    <property type="molecule type" value="Genomic_DNA"/>
</dbReference>
<dbReference type="GO" id="GO:0043139">
    <property type="term" value="F:5'-3' DNA helicase activity"/>
    <property type="evidence" value="ECO:0007669"/>
    <property type="project" value="UniProtKB-EC"/>
</dbReference>
<dbReference type="Gene3D" id="3.40.50.300">
    <property type="entry name" value="P-loop containing nucleotide triphosphate hydrolases"/>
    <property type="match status" value="1"/>
</dbReference>
<feature type="domain" description="Helitron helicase-like" evidence="4">
    <location>
        <begin position="634"/>
        <end position="854"/>
    </location>
</feature>
<comment type="similarity">
    <text evidence="1">Belongs to the helicase family.</text>
</comment>
<feature type="region of interest" description="Disordered" evidence="2">
    <location>
        <begin position="976"/>
        <end position="999"/>
    </location>
</feature>
<evidence type="ECO:0000259" key="3">
    <source>
        <dbReference type="Pfam" id="PF05970"/>
    </source>
</evidence>
<dbReference type="SUPFAM" id="SSF52540">
    <property type="entry name" value="P-loop containing nucleoside triphosphate hydrolases"/>
    <property type="match status" value="1"/>
</dbReference>
<proteinExistence type="inferred from homology"/>
<feature type="domain" description="DUF6570" evidence="5">
    <location>
        <begin position="376"/>
        <end position="507"/>
    </location>
</feature>
<comment type="caution">
    <text evidence="6">The sequence shown here is derived from an EMBL/GenBank/DDBJ whole genome shotgun (WGS) entry which is preliminary data.</text>
</comment>
<evidence type="ECO:0000313" key="6">
    <source>
        <dbReference type="EMBL" id="PPQ75316.1"/>
    </source>
</evidence>
<keyword evidence="1" id="KW-0347">Helicase</keyword>
<dbReference type="GO" id="GO:0005524">
    <property type="term" value="F:ATP binding"/>
    <property type="evidence" value="ECO:0007669"/>
    <property type="project" value="UniProtKB-KW"/>
</dbReference>
<name>A0A409W9X2_9AGAR</name>
<keyword evidence="1" id="KW-0547">Nucleotide-binding</keyword>
<comment type="cofactor">
    <cofactor evidence="1">
        <name>Mg(2+)</name>
        <dbReference type="ChEBI" id="CHEBI:18420"/>
    </cofactor>
</comment>
<dbReference type="InterPro" id="IPR046700">
    <property type="entry name" value="DUF6570"/>
</dbReference>
<dbReference type="GO" id="GO:0000723">
    <property type="term" value="P:telomere maintenance"/>
    <property type="evidence" value="ECO:0007669"/>
    <property type="project" value="InterPro"/>
</dbReference>
<keyword evidence="7" id="KW-1185">Reference proteome</keyword>
<keyword evidence="1" id="KW-0234">DNA repair</keyword>
<evidence type="ECO:0000259" key="5">
    <source>
        <dbReference type="Pfam" id="PF20209"/>
    </source>
</evidence>
<gene>
    <name evidence="6" type="ORF">CVT24_006993</name>
</gene>